<dbReference type="AlphaFoldDB" id="A0A3N1GBS6"/>
<evidence type="ECO:0000313" key="4">
    <source>
        <dbReference type="Proteomes" id="UP000271683"/>
    </source>
</evidence>
<evidence type="ECO:0000256" key="2">
    <source>
        <dbReference type="SAM" id="SignalP"/>
    </source>
</evidence>
<dbReference type="EMBL" id="RJKL01000001">
    <property type="protein sequence ID" value="ROP27634.1"/>
    <property type="molecule type" value="Genomic_DNA"/>
</dbReference>
<keyword evidence="2" id="KW-0732">Signal</keyword>
<dbReference type="Proteomes" id="UP000271683">
    <property type="component" value="Unassembled WGS sequence"/>
</dbReference>
<feature type="chain" id="PRO_5018290417" evidence="2">
    <location>
        <begin position="31"/>
        <end position="214"/>
    </location>
</feature>
<evidence type="ECO:0000313" key="3">
    <source>
        <dbReference type="EMBL" id="ROP27634.1"/>
    </source>
</evidence>
<name>A0A3N1GBS6_9ACTN</name>
<gene>
    <name evidence="3" type="ORF">EDD30_0320</name>
</gene>
<organism evidence="3 4">
    <name type="scientific">Couchioplanes caeruleus</name>
    <dbReference type="NCBI Taxonomy" id="56438"/>
    <lineage>
        <taxon>Bacteria</taxon>
        <taxon>Bacillati</taxon>
        <taxon>Actinomycetota</taxon>
        <taxon>Actinomycetes</taxon>
        <taxon>Micromonosporales</taxon>
        <taxon>Micromonosporaceae</taxon>
        <taxon>Couchioplanes</taxon>
    </lineage>
</organism>
<evidence type="ECO:0000256" key="1">
    <source>
        <dbReference type="SAM" id="MobiDB-lite"/>
    </source>
</evidence>
<protein>
    <submittedName>
        <fullName evidence="3">Uncharacterized protein</fullName>
    </submittedName>
</protein>
<comment type="caution">
    <text evidence="3">The sequence shown here is derived from an EMBL/GenBank/DDBJ whole genome shotgun (WGS) entry which is preliminary data.</text>
</comment>
<proteinExistence type="predicted"/>
<accession>A0A3N1GBS6</accession>
<feature type="signal peptide" evidence="2">
    <location>
        <begin position="1"/>
        <end position="30"/>
    </location>
</feature>
<reference evidence="3 4" key="1">
    <citation type="submission" date="2018-11" db="EMBL/GenBank/DDBJ databases">
        <title>Sequencing the genomes of 1000 actinobacteria strains.</title>
        <authorList>
            <person name="Klenk H.-P."/>
        </authorList>
    </citation>
    <scope>NUCLEOTIDE SEQUENCE [LARGE SCALE GENOMIC DNA]</scope>
    <source>
        <strain evidence="3 4">DSM 43634</strain>
    </source>
</reference>
<feature type="region of interest" description="Disordered" evidence="1">
    <location>
        <begin position="195"/>
        <end position="214"/>
    </location>
</feature>
<sequence>MRSRAWRIRARAAVAIAAGVMALAAGGTQAAASPAAVAGSSNSAAIDVVHGPLNLILPGVEVGNPTGGLASADTVTAFHGFSTFRSIRIESQGFDLEGRIQGRLRTHNFESLWQVYNLPSSSGWSAWVFKFKQDTSQSVLKETFHREELIDVNIDISFRVSAAALRNVSTLRVGFETLRLELDGETKDFTVVNGASGGARDQNGNEVPVEFEPV</sequence>